<dbReference type="RefSeq" id="WP_187149621.1">
    <property type="nucleotide sequence ID" value="NZ_LWUJ01000001.1"/>
</dbReference>
<proteinExistence type="predicted"/>
<accession>A0A1A9QF01</accession>
<sequence length="73" mass="8125">MEWKVNGKKALEWEAKEAIFKRKAGTIYGNPPWANELLAIFSKGNTQRNVPSLIAEWCMNNSDGDVGINSTKG</sequence>
<dbReference type="Proteomes" id="UP000077623">
    <property type="component" value="Unassembled WGS sequence"/>
</dbReference>
<protein>
    <submittedName>
        <fullName evidence="1">Uncharacterized protein</fullName>
    </submittedName>
</protein>
<reference evidence="2" key="1">
    <citation type="submission" date="2016-04" db="EMBL/GenBank/DDBJ databases">
        <authorList>
            <person name="Quiroz-Castaneda R.E."/>
            <person name="Martinez-Ocampo F."/>
        </authorList>
    </citation>
    <scope>NUCLEOTIDE SEQUENCE [LARGE SCALE GENOMIC DNA]</scope>
    <source>
        <strain evidence="2">INIFAP01</strain>
    </source>
</reference>
<gene>
    <name evidence="1" type="ORF">A6V39_05630</name>
</gene>
<evidence type="ECO:0000313" key="2">
    <source>
        <dbReference type="Proteomes" id="UP000077623"/>
    </source>
</evidence>
<dbReference type="EMBL" id="LWUJ01000001">
    <property type="protein sequence ID" value="OAL10818.1"/>
    <property type="molecule type" value="Genomic_DNA"/>
</dbReference>
<keyword evidence="2" id="KW-1185">Reference proteome</keyword>
<evidence type="ECO:0000313" key="1">
    <source>
        <dbReference type="EMBL" id="OAL10818.1"/>
    </source>
</evidence>
<organism evidence="1 2">
    <name type="scientific">Candidatus Mycoplasma haematobovis</name>
    <dbReference type="NCBI Taxonomy" id="432608"/>
    <lineage>
        <taxon>Bacteria</taxon>
        <taxon>Bacillati</taxon>
        <taxon>Mycoplasmatota</taxon>
        <taxon>Mollicutes</taxon>
        <taxon>Mycoplasmataceae</taxon>
        <taxon>Mycoplasma</taxon>
    </lineage>
</organism>
<comment type="caution">
    <text evidence="1">The sequence shown here is derived from an EMBL/GenBank/DDBJ whole genome shotgun (WGS) entry which is preliminary data.</text>
</comment>
<dbReference type="STRING" id="432608.A6V39_05630"/>
<dbReference type="AlphaFoldDB" id="A0A1A9QF01"/>
<name>A0A1A9QF01_9MOLU</name>